<evidence type="ECO:0000256" key="1">
    <source>
        <dbReference type="ARBA" id="ARBA00001554"/>
    </source>
</evidence>
<dbReference type="Pfam" id="PF01329">
    <property type="entry name" value="Pterin_4a"/>
    <property type="match status" value="1"/>
</dbReference>
<dbReference type="GO" id="GO:0008124">
    <property type="term" value="F:4-alpha-hydroxytetrahydrobiopterin dehydratase activity"/>
    <property type="evidence" value="ECO:0007669"/>
    <property type="project" value="UniProtKB-UniRule"/>
</dbReference>
<comment type="catalytic activity">
    <reaction evidence="1 4">
        <text>(4aS,6R)-4a-hydroxy-L-erythro-5,6,7,8-tetrahydrobiopterin = (6R)-L-erythro-6,7-dihydrobiopterin + H2O</text>
        <dbReference type="Rhea" id="RHEA:11920"/>
        <dbReference type="ChEBI" id="CHEBI:15377"/>
        <dbReference type="ChEBI" id="CHEBI:15642"/>
        <dbReference type="ChEBI" id="CHEBI:43120"/>
        <dbReference type="EC" id="4.2.1.96"/>
    </reaction>
</comment>
<comment type="caution">
    <text evidence="5">The sequence shown here is derived from an EMBL/GenBank/DDBJ whole genome shotgun (WGS) entry which is preliminary data.</text>
</comment>
<reference evidence="5 6" key="1">
    <citation type="submission" date="2015-11" db="EMBL/GenBank/DDBJ databases">
        <title>Genomic analysis of 38 Legionella species identifies large and diverse effector repertoires.</title>
        <authorList>
            <person name="Burstein D."/>
            <person name="Amaro F."/>
            <person name="Zusman T."/>
            <person name="Lifshitz Z."/>
            <person name="Cohen O."/>
            <person name="Gilbert J.A."/>
            <person name="Pupko T."/>
            <person name="Shuman H.A."/>
            <person name="Segal G."/>
        </authorList>
    </citation>
    <scope>NUCLEOTIDE SEQUENCE [LARGE SCALE GENOMIC DNA]</scope>
    <source>
        <strain evidence="5 6">ATCC 51914</strain>
    </source>
</reference>
<organism evidence="5 6">
    <name type="scientific">Legionella waltersii</name>
    <dbReference type="NCBI Taxonomy" id="66969"/>
    <lineage>
        <taxon>Bacteria</taxon>
        <taxon>Pseudomonadati</taxon>
        <taxon>Pseudomonadota</taxon>
        <taxon>Gammaproteobacteria</taxon>
        <taxon>Legionellales</taxon>
        <taxon>Legionellaceae</taxon>
        <taxon>Legionella</taxon>
    </lineage>
</organism>
<evidence type="ECO:0000313" key="6">
    <source>
        <dbReference type="Proteomes" id="UP000054729"/>
    </source>
</evidence>
<evidence type="ECO:0000313" key="5">
    <source>
        <dbReference type="EMBL" id="KTD83030.1"/>
    </source>
</evidence>
<dbReference type="HAMAP" id="MF_00434">
    <property type="entry name" value="Pterin_4_alpha"/>
    <property type="match status" value="1"/>
</dbReference>
<dbReference type="STRING" id="66969.Lwal_0146"/>
<evidence type="ECO:0000256" key="3">
    <source>
        <dbReference type="ARBA" id="ARBA00023239"/>
    </source>
</evidence>
<proteinExistence type="inferred from homology"/>
<dbReference type="InterPro" id="IPR036428">
    <property type="entry name" value="PCD_sf"/>
</dbReference>
<dbReference type="Proteomes" id="UP000054729">
    <property type="component" value="Unassembled WGS sequence"/>
</dbReference>
<dbReference type="GO" id="GO:0006729">
    <property type="term" value="P:tetrahydrobiopterin biosynthetic process"/>
    <property type="evidence" value="ECO:0007669"/>
    <property type="project" value="InterPro"/>
</dbReference>
<sequence length="112" mass="12938">MTSDLSSKHCEACEGIGKALNAEQVHNLMPQLNKQWQTSEDCKWIKRNFSFNNFYETMAFVNAIAWIANVENHHPDLEIGYNYCRIQFYTHALNGLTHNDFICAAKIDKLLV</sequence>
<keyword evidence="6" id="KW-1185">Reference proteome</keyword>
<protein>
    <recommendedName>
        <fullName evidence="4">Putative pterin-4-alpha-carbinolamine dehydratase</fullName>
        <shortName evidence="4">PHS</shortName>
        <ecNumber evidence="4">4.2.1.96</ecNumber>
    </recommendedName>
    <alternativeName>
        <fullName evidence="4">4-alpha-hydroxy-tetrahydropterin dehydratase</fullName>
    </alternativeName>
    <alternativeName>
        <fullName evidence="4">Pterin carbinolamine dehydratase</fullName>
        <shortName evidence="4">PCD</shortName>
    </alternativeName>
</protein>
<dbReference type="SUPFAM" id="SSF55248">
    <property type="entry name" value="PCD-like"/>
    <property type="match status" value="1"/>
</dbReference>
<dbReference type="PATRIC" id="fig|66969.6.peg.161"/>
<dbReference type="NCBIfam" id="NF002019">
    <property type="entry name" value="PRK00823.1-4"/>
    <property type="match status" value="1"/>
</dbReference>
<accession>A0A0W1ANW2</accession>
<gene>
    <name evidence="5" type="primary">phs</name>
    <name evidence="5" type="ORF">Lwal_0146</name>
</gene>
<dbReference type="EMBL" id="LNZB01000004">
    <property type="protein sequence ID" value="KTD83030.1"/>
    <property type="molecule type" value="Genomic_DNA"/>
</dbReference>
<dbReference type="PANTHER" id="PTHR12599:SF0">
    <property type="entry name" value="PTERIN-4-ALPHA-CARBINOLAMINE DEHYDRATASE"/>
    <property type="match status" value="1"/>
</dbReference>
<name>A0A0W1ANW2_9GAMM</name>
<dbReference type="OrthoDB" id="5294615at2"/>
<comment type="similarity">
    <text evidence="2 4">Belongs to the pterin-4-alpha-carbinolamine dehydratase family.</text>
</comment>
<dbReference type="EC" id="4.2.1.96" evidence="4"/>
<evidence type="ECO:0000256" key="4">
    <source>
        <dbReference type="HAMAP-Rule" id="MF_00434"/>
    </source>
</evidence>
<dbReference type="PANTHER" id="PTHR12599">
    <property type="entry name" value="PTERIN-4-ALPHA-CARBINOLAMINE DEHYDRATASE"/>
    <property type="match status" value="1"/>
</dbReference>
<dbReference type="Gene3D" id="3.30.1360.20">
    <property type="entry name" value="Transcriptional coactivator/pterin dehydratase"/>
    <property type="match status" value="1"/>
</dbReference>
<evidence type="ECO:0000256" key="2">
    <source>
        <dbReference type="ARBA" id="ARBA00006472"/>
    </source>
</evidence>
<dbReference type="AlphaFoldDB" id="A0A0W1ANW2"/>
<dbReference type="CDD" id="cd00913">
    <property type="entry name" value="PCD_DCoH_subfamily_a"/>
    <property type="match status" value="1"/>
</dbReference>
<dbReference type="InterPro" id="IPR001533">
    <property type="entry name" value="Pterin_deHydtase"/>
</dbReference>
<dbReference type="RefSeq" id="WP_058479020.1">
    <property type="nucleotide sequence ID" value="NZ_CAAAIQ010000017.1"/>
</dbReference>
<keyword evidence="3 4" id="KW-0456">Lyase</keyword>